<dbReference type="Proteomes" id="UP000215355">
    <property type="component" value="Chromosome 1"/>
</dbReference>
<dbReference type="KEGG" id="smiz:4412673_01402"/>
<keyword evidence="5 9" id="KW-0378">Hydrolase</keyword>
<evidence type="ECO:0000313" key="9">
    <source>
        <dbReference type="EMBL" id="SNV47662.1"/>
    </source>
</evidence>
<name>A0AAJ4XAB6_9SPHI</name>
<comment type="cofactor">
    <cofactor evidence="1">
        <name>Ca(2+)</name>
        <dbReference type="ChEBI" id="CHEBI:29108"/>
    </cofactor>
</comment>
<comment type="similarity">
    <text evidence="2">Belongs to the sulfatase family.</text>
</comment>
<keyword evidence="4 7" id="KW-0732">Signal</keyword>
<evidence type="ECO:0000259" key="8">
    <source>
        <dbReference type="Pfam" id="PF00884"/>
    </source>
</evidence>
<dbReference type="EMBL" id="LT906468">
    <property type="protein sequence ID" value="SNV47662.1"/>
    <property type="molecule type" value="Genomic_DNA"/>
</dbReference>
<keyword evidence="6" id="KW-0106">Calcium</keyword>
<dbReference type="EC" id="3.1.6.1" evidence="9"/>
<dbReference type="PANTHER" id="PTHR42693:SF42">
    <property type="entry name" value="ARYLSULFATASE G"/>
    <property type="match status" value="1"/>
</dbReference>
<dbReference type="PROSITE" id="PS00523">
    <property type="entry name" value="SULFATASE_1"/>
    <property type="match status" value="1"/>
</dbReference>
<organism evidence="9 10">
    <name type="scientific">Sphingobacterium mizutaii</name>
    <dbReference type="NCBI Taxonomy" id="1010"/>
    <lineage>
        <taxon>Bacteria</taxon>
        <taxon>Pseudomonadati</taxon>
        <taxon>Bacteroidota</taxon>
        <taxon>Sphingobacteriia</taxon>
        <taxon>Sphingobacteriales</taxon>
        <taxon>Sphingobacteriaceae</taxon>
        <taxon>Sphingobacterium</taxon>
    </lineage>
</organism>
<dbReference type="GO" id="GO:0046872">
    <property type="term" value="F:metal ion binding"/>
    <property type="evidence" value="ECO:0007669"/>
    <property type="project" value="UniProtKB-KW"/>
</dbReference>
<evidence type="ECO:0000256" key="7">
    <source>
        <dbReference type="SAM" id="SignalP"/>
    </source>
</evidence>
<evidence type="ECO:0000256" key="6">
    <source>
        <dbReference type="ARBA" id="ARBA00022837"/>
    </source>
</evidence>
<dbReference type="SUPFAM" id="SSF53649">
    <property type="entry name" value="Alkaline phosphatase-like"/>
    <property type="match status" value="1"/>
</dbReference>
<dbReference type="InterPro" id="IPR000917">
    <property type="entry name" value="Sulfatase_N"/>
</dbReference>
<evidence type="ECO:0000256" key="4">
    <source>
        <dbReference type="ARBA" id="ARBA00022729"/>
    </source>
</evidence>
<dbReference type="GO" id="GO:0004065">
    <property type="term" value="F:arylsulfatase activity"/>
    <property type="evidence" value="ECO:0007669"/>
    <property type="project" value="UniProtKB-EC"/>
</dbReference>
<evidence type="ECO:0000313" key="10">
    <source>
        <dbReference type="Proteomes" id="UP000215355"/>
    </source>
</evidence>
<dbReference type="Pfam" id="PF00884">
    <property type="entry name" value="Sulfatase"/>
    <property type="match status" value="1"/>
</dbReference>
<dbReference type="Gene3D" id="3.30.1120.10">
    <property type="match status" value="1"/>
</dbReference>
<evidence type="ECO:0000256" key="1">
    <source>
        <dbReference type="ARBA" id="ARBA00001913"/>
    </source>
</evidence>
<evidence type="ECO:0000256" key="3">
    <source>
        <dbReference type="ARBA" id="ARBA00022723"/>
    </source>
</evidence>
<gene>
    <name evidence="9" type="primary">atsA_3</name>
    <name evidence="9" type="ORF">SAMEA4412673_01402</name>
</gene>
<dbReference type="InterPro" id="IPR024607">
    <property type="entry name" value="Sulfatase_CS"/>
</dbReference>
<feature type="signal peptide" evidence="7">
    <location>
        <begin position="1"/>
        <end position="21"/>
    </location>
</feature>
<dbReference type="PANTHER" id="PTHR42693">
    <property type="entry name" value="ARYLSULFATASE FAMILY MEMBER"/>
    <property type="match status" value="1"/>
</dbReference>
<dbReference type="AlphaFoldDB" id="A0AAJ4XAB6"/>
<keyword evidence="3" id="KW-0479">Metal-binding</keyword>
<feature type="domain" description="Sulfatase N-terminal" evidence="8">
    <location>
        <begin position="25"/>
        <end position="379"/>
    </location>
</feature>
<accession>A0AAJ4XAB6</accession>
<reference evidence="9 10" key="1">
    <citation type="submission" date="2017-06" db="EMBL/GenBank/DDBJ databases">
        <authorList>
            <consortium name="Pathogen Informatics"/>
        </authorList>
    </citation>
    <scope>NUCLEOTIDE SEQUENCE [LARGE SCALE GENOMIC DNA]</scope>
    <source>
        <strain evidence="9 10">NCTC12149</strain>
    </source>
</reference>
<dbReference type="RefSeq" id="WP_093095258.1">
    <property type="nucleotide sequence ID" value="NZ_FNGK01000001.1"/>
</dbReference>
<dbReference type="CDD" id="cd16144">
    <property type="entry name" value="ARS_like"/>
    <property type="match status" value="1"/>
</dbReference>
<evidence type="ECO:0000256" key="5">
    <source>
        <dbReference type="ARBA" id="ARBA00022801"/>
    </source>
</evidence>
<proteinExistence type="inferred from homology"/>
<dbReference type="Gene3D" id="3.40.720.10">
    <property type="entry name" value="Alkaline Phosphatase, subunit A"/>
    <property type="match status" value="1"/>
</dbReference>
<dbReference type="InterPro" id="IPR050738">
    <property type="entry name" value="Sulfatase"/>
</dbReference>
<sequence length="496" mass="55889">MFSKKTLTILFLLIAFGSAHAQKKPNIIIFMVDDMGWQDTSYPFADQATDFNKKYHTPNMERLAQEGMSFTDAYSTPVCTPTRVSLITGMNASRHHVTNWTAPFKDNPTGNQDEQMEEPEWNHNGMSPIPNIAHTIYADALPQILKDNGYFTIQAGKAHWGSAGTPGSNPYSLGFTVNIAGTSTGRPASYWGEENFGRTGKDYHGIENLQEYFGEDINLTEALTREALKSLDYPIQHKTPFFLNLCHYALHDPLMEDRRFFQKYLDQGLSQNEAKYASMIESMDKSLGDVMDFLEQHKIKENTYIIFISDNGGLSTVPPRDGIAHTHNKPLRSGKGSIYEGGIRVPLIIKGINKDVKNKRSGVPVIVEDIFSTVLDMAQLKKVQTVQQVDGVSNLALLKNPQTSRADRALIFHIPNKWAKSDGDGFNYRSAISKGKYKLVWSLRNDTYELFDLEQDLGEQHNIIQQTRMTKIAEELKAELKATLEKNKAPMPKRKG</sequence>
<evidence type="ECO:0000256" key="2">
    <source>
        <dbReference type="ARBA" id="ARBA00008779"/>
    </source>
</evidence>
<feature type="chain" id="PRO_5042570898" evidence="7">
    <location>
        <begin position="22"/>
        <end position="496"/>
    </location>
</feature>
<dbReference type="InterPro" id="IPR017850">
    <property type="entry name" value="Alkaline_phosphatase_core_sf"/>
</dbReference>
<protein>
    <submittedName>
        <fullName evidence="9">Arylsulfatase</fullName>
        <ecNumber evidence="9">3.1.6.1</ecNumber>
    </submittedName>
</protein>